<keyword evidence="7" id="KW-0472">Membrane</keyword>
<evidence type="ECO:0000256" key="1">
    <source>
        <dbReference type="ARBA" id="ARBA00000971"/>
    </source>
</evidence>
<keyword evidence="7" id="KW-0812">Transmembrane</keyword>
<dbReference type="InterPro" id="IPR001179">
    <property type="entry name" value="PPIase_FKBP_dom"/>
</dbReference>
<comment type="similarity">
    <text evidence="4">Belongs to the FKBP-type PPIase family.</text>
</comment>
<organism evidence="9 10">
    <name type="scientific">Lymnaea stagnalis</name>
    <name type="common">Great pond snail</name>
    <name type="synonym">Helix stagnalis</name>
    <dbReference type="NCBI Taxonomy" id="6523"/>
    <lineage>
        <taxon>Eukaryota</taxon>
        <taxon>Metazoa</taxon>
        <taxon>Spiralia</taxon>
        <taxon>Lophotrochozoa</taxon>
        <taxon>Mollusca</taxon>
        <taxon>Gastropoda</taxon>
        <taxon>Heterobranchia</taxon>
        <taxon>Euthyneura</taxon>
        <taxon>Panpulmonata</taxon>
        <taxon>Hygrophila</taxon>
        <taxon>Lymnaeoidea</taxon>
        <taxon>Lymnaeidae</taxon>
        <taxon>Lymnaea</taxon>
    </lineage>
</organism>
<keyword evidence="10" id="KW-1185">Reference proteome</keyword>
<gene>
    <name evidence="9" type="ORF">GSLYS_00007834001</name>
</gene>
<dbReference type="AlphaFoldDB" id="A0AAV2HMR1"/>
<keyword evidence="2 4" id="KW-0697">Rotamase</keyword>
<evidence type="ECO:0000256" key="2">
    <source>
        <dbReference type="ARBA" id="ARBA00023110"/>
    </source>
</evidence>
<evidence type="ECO:0000256" key="3">
    <source>
        <dbReference type="ARBA" id="ARBA00023235"/>
    </source>
</evidence>
<proteinExistence type="inferred from homology"/>
<name>A0AAV2HMR1_LYMST</name>
<sequence length="427" mass="46851">MAALEISAKKPSENVQVMLQHDSSEYLLCTLHNSLMQQPLDLNFATGEQVSFSLNGSGIVHLTGYLIPDDEEGPFEESFSESDDEGMSMSYVSKFVNIFINLLILNDFNGPITIILHYIFSEAPSLVDTSADESILEQYIFSCVYGEKICFLNIVFMTFNLVGKRKADASHRKSKKLKLSDSYVDDEEDENLEEDDEESPTKKVKTTAPEKPQKAASAPNTPAAKKIKVKQELNTSKQDGKSPKTPNQQSPGKQNGKAKQDSQKKNQQAAGTPSEKAPQTVSIGKFMLQTSNVRLTKKKKKKKNKEAETTTSTTPKKRVVAGGTIVEDIKVGHGPEAKPGKMASVYYVGVLAKSNKRFDSCTEGKPFRFKLNQGEVIKGWDVGVTGMKVGGKRKITVPASQAYGNVKQGPIPPNSTLVFEVELKAVS</sequence>
<dbReference type="EC" id="5.2.1.8" evidence="4"/>
<feature type="compositionally biased region" description="Polar residues" evidence="6">
    <location>
        <begin position="265"/>
        <end position="294"/>
    </location>
</feature>
<evidence type="ECO:0000256" key="7">
    <source>
        <dbReference type="SAM" id="Phobius"/>
    </source>
</evidence>
<feature type="compositionally biased region" description="Acidic residues" evidence="6">
    <location>
        <begin position="183"/>
        <end position="198"/>
    </location>
</feature>
<dbReference type="InterPro" id="IPR041232">
    <property type="entry name" value="NPL"/>
</dbReference>
<dbReference type="GO" id="GO:0003755">
    <property type="term" value="F:peptidyl-prolyl cis-trans isomerase activity"/>
    <property type="evidence" value="ECO:0007669"/>
    <property type="project" value="UniProtKB-KW"/>
</dbReference>
<evidence type="ECO:0000313" key="10">
    <source>
        <dbReference type="Proteomes" id="UP001497497"/>
    </source>
</evidence>
<dbReference type="PROSITE" id="PS50059">
    <property type="entry name" value="FKBP_PPIASE"/>
    <property type="match status" value="1"/>
</dbReference>
<accession>A0AAV2HMR1</accession>
<dbReference type="Gene3D" id="3.10.50.40">
    <property type="match status" value="1"/>
</dbReference>
<feature type="compositionally biased region" description="Basic residues" evidence="6">
    <location>
        <begin position="295"/>
        <end position="304"/>
    </location>
</feature>
<feature type="domain" description="PPIase FKBP-type" evidence="8">
    <location>
        <begin position="340"/>
        <end position="427"/>
    </location>
</feature>
<dbReference type="Proteomes" id="UP001497497">
    <property type="component" value="Unassembled WGS sequence"/>
</dbReference>
<feature type="transmembrane region" description="Helical" evidence="7">
    <location>
        <begin position="139"/>
        <end position="163"/>
    </location>
</feature>
<dbReference type="EMBL" id="CAXITT010000154">
    <property type="protein sequence ID" value="CAL1533874.1"/>
    <property type="molecule type" value="Genomic_DNA"/>
</dbReference>
<reference evidence="9 10" key="1">
    <citation type="submission" date="2024-04" db="EMBL/GenBank/DDBJ databases">
        <authorList>
            <consortium name="Genoscope - CEA"/>
            <person name="William W."/>
        </authorList>
    </citation>
    <scope>NUCLEOTIDE SEQUENCE [LARGE SCALE GENOMIC DNA]</scope>
</reference>
<keyword evidence="7" id="KW-1133">Transmembrane helix</keyword>
<dbReference type="PIRSF" id="PIRSF001473">
    <property type="entry name" value="FK506-bp_FPR3"/>
    <property type="match status" value="1"/>
</dbReference>
<evidence type="ECO:0000256" key="6">
    <source>
        <dbReference type="SAM" id="MobiDB-lite"/>
    </source>
</evidence>
<evidence type="ECO:0000313" key="9">
    <source>
        <dbReference type="EMBL" id="CAL1533874.1"/>
    </source>
</evidence>
<dbReference type="FunFam" id="3.10.50.40:FF:000006">
    <property type="entry name" value="Peptidyl-prolyl cis-trans isomerase"/>
    <property type="match status" value="1"/>
</dbReference>
<comment type="caution">
    <text evidence="9">The sequence shown here is derived from an EMBL/GenBank/DDBJ whole genome shotgun (WGS) entry which is preliminary data.</text>
</comment>
<evidence type="ECO:0000256" key="5">
    <source>
        <dbReference type="PROSITE-ProRule" id="PRU00277"/>
    </source>
</evidence>
<feature type="compositionally biased region" description="Polar residues" evidence="6">
    <location>
        <begin position="244"/>
        <end position="253"/>
    </location>
</feature>
<dbReference type="Pfam" id="PF00254">
    <property type="entry name" value="FKBP_C"/>
    <property type="match status" value="1"/>
</dbReference>
<dbReference type="PANTHER" id="PTHR43811">
    <property type="entry name" value="FKBP-TYPE PEPTIDYL-PROLYL CIS-TRANS ISOMERASE FKPA"/>
    <property type="match status" value="1"/>
</dbReference>
<dbReference type="GO" id="GO:0000785">
    <property type="term" value="C:chromatin"/>
    <property type="evidence" value="ECO:0007669"/>
    <property type="project" value="TreeGrafter"/>
</dbReference>
<keyword evidence="3 4" id="KW-0413">Isomerase</keyword>
<evidence type="ECO:0000256" key="4">
    <source>
        <dbReference type="PIRNR" id="PIRNR001473"/>
    </source>
</evidence>
<dbReference type="InterPro" id="IPR046357">
    <property type="entry name" value="PPIase_dom_sf"/>
</dbReference>
<dbReference type="Pfam" id="PF17800">
    <property type="entry name" value="NPL"/>
    <property type="match status" value="1"/>
</dbReference>
<protein>
    <recommendedName>
        <fullName evidence="4">FK506-binding protein</fullName>
        <ecNumber evidence="4">5.2.1.8</ecNumber>
    </recommendedName>
</protein>
<comment type="catalytic activity">
    <reaction evidence="1 4 5">
        <text>[protein]-peptidylproline (omega=180) = [protein]-peptidylproline (omega=0)</text>
        <dbReference type="Rhea" id="RHEA:16237"/>
        <dbReference type="Rhea" id="RHEA-COMP:10747"/>
        <dbReference type="Rhea" id="RHEA-COMP:10748"/>
        <dbReference type="ChEBI" id="CHEBI:83833"/>
        <dbReference type="ChEBI" id="CHEBI:83834"/>
        <dbReference type="EC" id="5.2.1.8"/>
    </reaction>
</comment>
<dbReference type="GO" id="GO:0005730">
    <property type="term" value="C:nucleolus"/>
    <property type="evidence" value="ECO:0007669"/>
    <property type="project" value="TreeGrafter"/>
</dbReference>
<dbReference type="PANTHER" id="PTHR43811:SF19">
    <property type="entry name" value="39 KDA FK506-BINDING NUCLEAR PROTEIN"/>
    <property type="match status" value="1"/>
</dbReference>
<dbReference type="SUPFAM" id="SSF54534">
    <property type="entry name" value="FKBP-like"/>
    <property type="match status" value="1"/>
</dbReference>
<feature type="transmembrane region" description="Helical" evidence="7">
    <location>
        <begin position="95"/>
        <end position="119"/>
    </location>
</feature>
<evidence type="ECO:0000259" key="8">
    <source>
        <dbReference type="PROSITE" id="PS50059"/>
    </source>
</evidence>
<dbReference type="InterPro" id="IPR023566">
    <property type="entry name" value="PPIase_Fpr3/Fpr4-like"/>
</dbReference>
<dbReference type="Gene3D" id="2.60.120.340">
    <property type="entry name" value="Nucleoplasmin core domain"/>
    <property type="match status" value="1"/>
</dbReference>
<feature type="region of interest" description="Disordered" evidence="6">
    <location>
        <begin position="175"/>
        <end position="316"/>
    </location>
</feature>